<protein>
    <submittedName>
        <fullName evidence="2">DUF2975 domain-containing protein</fullName>
    </submittedName>
</protein>
<feature type="transmembrane region" description="Helical" evidence="1">
    <location>
        <begin position="67"/>
        <end position="93"/>
    </location>
</feature>
<feature type="transmembrane region" description="Helical" evidence="1">
    <location>
        <begin position="161"/>
        <end position="178"/>
    </location>
</feature>
<evidence type="ECO:0000313" key="3">
    <source>
        <dbReference type="Proteomes" id="UP000298781"/>
    </source>
</evidence>
<proteinExistence type="predicted"/>
<dbReference type="OrthoDB" id="8157526at2"/>
<keyword evidence="3" id="KW-1185">Reference proteome</keyword>
<evidence type="ECO:0000313" key="2">
    <source>
        <dbReference type="EMBL" id="QCI63027.1"/>
    </source>
</evidence>
<keyword evidence="1" id="KW-0812">Transmembrane</keyword>
<feature type="transmembrane region" description="Helical" evidence="1">
    <location>
        <begin position="119"/>
        <end position="141"/>
    </location>
</feature>
<dbReference type="Proteomes" id="UP000298781">
    <property type="component" value="Chromosome"/>
</dbReference>
<accession>A0A4D7B4S8</accession>
<keyword evidence="1" id="KW-1133">Transmembrane helix</keyword>
<organism evidence="2 3">
    <name type="scientific">Phreatobacter stygius</name>
    <dbReference type="NCBI Taxonomy" id="1940610"/>
    <lineage>
        <taxon>Bacteria</taxon>
        <taxon>Pseudomonadati</taxon>
        <taxon>Pseudomonadota</taxon>
        <taxon>Alphaproteobacteria</taxon>
        <taxon>Hyphomicrobiales</taxon>
        <taxon>Phreatobacteraceae</taxon>
        <taxon>Phreatobacter</taxon>
    </lineage>
</organism>
<name>A0A4D7B4S8_9HYPH</name>
<keyword evidence="1" id="KW-0472">Membrane</keyword>
<gene>
    <name evidence="2" type="ORF">E8M01_01485</name>
</gene>
<sequence length="191" mass="20100">MTHIVDNRNIAGLRAIADRRARWARIMSGATLVCMAIAVVGSLWVWLDPELVRGILAPHIGLAGHPVAVTPAVQLAGIALSAPPLALLIYLLLQARAVFSGFATGISFSDLVATRVRRIGLILVIKGLLSPLWRAAAGVILTLANPQGQKVIAITIGLDDILWAIVGGLLVAIGWTLGEAARIAEENASFV</sequence>
<reference evidence="2 3" key="1">
    <citation type="submission" date="2019-04" db="EMBL/GenBank/DDBJ databases">
        <title>Phreatobacter aquaticus sp. nov.</title>
        <authorList>
            <person name="Choi A."/>
        </authorList>
    </citation>
    <scope>NUCLEOTIDE SEQUENCE [LARGE SCALE GENOMIC DNA]</scope>
    <source>
        <strain evidence="2 3">KCTC 52518</strain>
    </source>
</reference>
<dbReference type="KEGG" id="pstg:E8M01_01485"/>
<dbReference type="AlphaFoldDB" id="A0A4D7B4S8"/>
<feature type="transmembrane region" description="Helical" evidence="1">
    <location>
        <begin position="23"/>
        <end position="47"/>
    </location>
</feature>
<dbReference type="RefSeq" id="WP_136958490.1">
    <property type="nucleotide sequence ID" value="NZ_CP039690.1"/>
</dbReference>
<dbReference type="EMBL" id="CP039690">
    <property type="protein sequence ID" value="QCI63027.1"/>
    <property type="molecule type" value="Genomic_DNA"/>
</dbReference>
<evidence type="ECO:0000256" key="1">
    <source>
        <dbReference type="SAM" id="Phobius"/>
    </source>
</evidence>